<evidence type="ECO:0000313" key="10">
    <source>
        <dbReference type="Proteomes" id="UP000266196"/>
    </source>
</evidence>
<evidence type="ECO:0000256" key="2">
    <source>
        <dbReference type="SAM" id="Phobius"/>
    </source>
</evidence>
<evidence type="ECO:0000313" key="4">
    <source>
        <dbReference type="EMBL" id="RHY37293.1"/>
    </source>
</evidence>
<feature type="transmembrane region" description="Helical" evidence="2">
    <location>
        <begin position="46"/>
        <end position="67"/>
    </location>
</feature>
<evidence type="ECO:0000256" key="1">
    <source>
        <dbReference type="SAM" id="MobiDB-lite"/>
    </source>
</evidence>
<evidence type="ECO:0000313" key="13">
    <source>
        <dbReference type="Proteomes" id="UP000283543"/>
    </source>
</evidence>
<keyword evidence="2" id="KW-0472">Membrane</keyword>
<dbReference type="Proteomes" id="UP000266239">
    <property type="component" value="Unassembled WGS sequence"/>
</dbReference>
<evidence type="ECO:0000313" key="8">
    <source>
        <dbReference type="EMBL" id="RHZ41773.1"/>
    </source>
</evidence>
<dbReference type="AlphaFoldDB" id="A0A397DVW1"/>
<dbReference type="EMBL" id="QUTA01004285">
    <property type="protein sequence ID" value="RHY20338.1"/>
    <property type="molecule type" value="Genomic_DNA"/>
</dbReference>
<reference evidence="9 10" key="1">
    <citation type="submission" date="2018-08" db="EMBL/GenBank/DDBJ databases">
        <title>Aphanomyces genome sequencing and annotation.</title>
        <authorList>
            <person name="Minardi D."/>
            <person name="Oidtmann B."/>
            <person name="Van Der Giezen M."/>
            <person name="Studholme D.J."/>
        </authorList>
    </citation>
    <scope>NUCLEOTIDE SEQUENCE [LARGE SCALE GENOMIC DNA]</scope>
    <source>
        <strain evidence="7 10">197901</strain>
        <strain evidence="6 12">D2</strain>
        <strain evidence="8 14">FDL457</strain>
        <strain evidence="5 9">SA</strain>
        <strain evidence="4 13">Si</strain>
        <strain evidence="3 11">Yx</strain>
    </source>
</reference>
<dbReference type="EMBL" id="QUTD01003615">
    <property type="protein sequence ID" value="RHY72087.1"/>
    <property type="molecule type" value="Genomic_DNA"/>
</dbReference>
<keyword evidence="2" id="KW-0812">Transmembrane</keyword>
<organism evidence="6 12">
    <name type="scientific">Aphanomyces astaci</name>
    <name type="common">Crayfish plague agent</name>
    <dbReference type="NCBI Taxonomy" id="112090"/>
    <lineage>
        <taxon>Eukaryota</taxon>
        <taxon>Sar</taxon>
        <taxon>Stramenopiles</taxon>
        <taxon>Oomycota</taxon>
        <taxon>Saprolegniomycetes</taxon>
        <taxon>Saprolegniales</taxon>
        <taxon>Verrucalvaceae</taxon>
        <taxon>Aphanomyces</taxon>
    </lineage>
</organism>
<dbReference type="Proteomes" id="UP000266196">
    <property type="component" value="Unassembled WGS sequence"/>
</dbReference>
<evidence type="ECO:0000313" key="9">
    <source>
        <dbReference type="Proteomes" id="UP000265716"/>
    </source>
</evidence>
<dbReference type="Proteomes" id="UP000265716">
    <property type="component" value="Unassembled WGS sequence"/>
</dbReference>
<name>A0A397DVW1_APHAT</name>
<proteinExistence type="predicted"/>
<evidence type="ECO:0000313" key="5">
    <source>
        <dbReference type="EMBL" id="RHY68597.1"/>
    </source>
</evidence>
<evidence type="ECO:0000313" key="12">
    <source>
        <dbReference type="Proteomes" id="UP000266643"/>
    </source>
</evidence>
<dbReference type="VEuPathDB" id="FungiDB:H257_03714"/>
<comment type="caution">
    <text evidence="6">The sequence shown here is derived from an EMBL/GenBank/DDBJ whole genome shotgun (WGS) entry which is preliminary data.</text>
</comment>
<evidence type="ECO:0000313" key="14">
    <source>
        <dbReference type="Proteomes" id="UP000286510"/>
    </source>
</evidence>
<dbReference type="EMBL" id="QUTE01008926">
    <property type="protein sequence ID" value="RHZ21849.1"/>
    <property type="molecule type" value="Genomic_DNA"/>
</dbReference>
<evidence type="ECO:0000313" key="3">
    <source>
        <dbReference type="EMBL" id="RHY20338.1"/>
    </source>
</evidence>
<evidence type="ECO:0000313" key="6">
    <source>
        <dbReference type="EMBL" id="RHY72087.1"/>
    </source>
</evidence>
<feature type="region of interest" description="Disordered" evidence="1">
    <location>
        <begin position="126"/>
        <end position="160"/>
    </location>
</feature>
<accession>A0A397DVW1</accession>
<evidence type="ECO:0000313" key="11">
    <source>
        <dbReference type="Proteomes" id="UP000266239"/>
    </source>
</evidence>
<evidence type="ECO:0000313" key="7">
    <source>
        <dbReference type="EMBL" id="RHZ21849.1"/>
    </source>
</evidence>
<dbReference type="EMBL" id="QUTC01003731">
    <property type="protein sequence ID" value="RHY68597.1"/>
    <property type="molecule type" value="Genomic_DNA"/>
</dbReference>
<dbReference type="Proteomes" id="UP000266643">
    <property type="component" value="Unassembled WGS sequence"/>
</dbReference>
<sequence length="160" mass="17945">MYGSLQSLNKSILQPMNDGQFSFATKLGKMVEWEDISRWFVKAPSWVPYAVISSAAALLLLIMACTCRKVCCRRRQSNYEAITKDLEGEEREFELGLSSDEDDLDGHVVGFNDEELKQMEMLESYGVQTDQMTPDADLPPLSPTAATTSFRPKKAHLDGN</sequence>
<protein>
    <submittedName>
        <fullName evidence="6">Uncharacterized protein</fullName>
    </submittedName>
</protein>
<dbReference type="Proteomes" id="UP000283543">
    <property type="component" value="Unassembled WGS sequence"/>
</dbReference>
<dbReference type="Proteomes" id="UP000286510">
    <property type="component" value="Unassembled WGS sequence"/>
</dbReference>
<dbReference type="EMBL" id="QUTB01011748">
    <property type="protein sequence ID" value="RHY37293.1"/>
    <property type="molecule type" value="Genomic_DNA"/>
</dbReference>
<keyword evidence="2" id="KW-1133">Transmembrane helix</keyword>
<dbReference type="EMBL" id="QUTF01004188">
    <property type="protein sequence ID" value="RHZ41773.1"/>
    <property type="molecule type" value="Genomic_DNA"/>
</dbReference>
<gene>
    <name evidence="3" type="ORF">DYB25_003234</name>
    <name evidence="8" type="ORF">DYB26_005253</name>
    <name evidence="6" type="ORF">DYB30_000240</name>
    <name evidence="7" type="ORF">DYB31_003291</name>
    <name evidence="4" type="ORF">DYB34_004910</name>
    <name evidence="5" type="ORF">DYB38_001419</name>
</gene>